<evidence type="ECO:0000313" key="2">
    <source>
        <dbReference type="Proteomes" id="UP000050761"/>
    </source>
</evidence>
<keyword evidence="2" id="KW-1185">Reference proteome</keyword>
<dbReference type="WBParaSite" id="HPBE_0001417601-mRNA-1">
    <property type="protein sequence ID" value="HPBE_0001417601-mRNA-1"/>
    <property type="gene ID" value="HPBE_0001417601"/>
</dbReference>
<reference evidence="1 2" key="1">
    <citation type="submission" date="2018-11" db="EMBL/GenBank/DDBJ databases">
        <authorList>
            <consortium name="Pathogen Informatics"/>
        </authorList>
    </citation>
    <scope>NUCLEOTIDE SEQUENCE [LARGE SCALE GENOMIC DNA]</scope>
</reference>
<organism evidence="2 3">
    <name type="scientific">Heligmosomoides polygyrus</name>
    <name type="common">Parasitic roundworm</name>
    <dbReference type="NCBI Taxonomy" id="6339"/>
    <lineage>
        <taxon>Eukaryota</taxon>
        <taxon>Metazoa</taxon>
        <taxon>Ecdysozoa</taxon>
        <taxon>Nematoda</taxon>
        <taxon>Chromadorea</taxon>
        <taxon>Rhabditida</taxon>
        <taxon>Rhabditina</taxon>
        <taxon>Rhabditomorpha</taxon>
        <taxon>Strongyloidea</taxon>
        <taxon>Heligmosomidae</taxon>
        <taxon>Heligmosomoides</taxon>
    </lineage>
</organism>
<dbReference type="AlphaFoldDB" id="A0A183FZI8"/>
<evidence type="ECO:0000313" key="1">
    <source>
        <dbReference type="EMBL" id="VDO98760.1"/>
    </source>
</evidence>
<proteinExistence type="predicted"/>
<accession>A0A183FZI8</accession>
<dbReference type="EMBL" id="UZAH01028244">
    <property type="protein sequence ID" value="VDO98760.1"/>
    <property type="molecule type" value="Genomic_DNA"/>
</dbReference>
<evidence type="ECO:0000313" key="3">
    <source>
        <dbReference type="WBParaSite" id="HPBE_0001417601-mRNA-1"/>
    </source>
</evidence>
<protein>
    <submittedName>
        <fullName evidence="3">DUF5655 domain-containing protein</fullName>
    </submittedName>
</protein>
<gene>
    <name evidence="1" type="ORF">HPBE_LOCUS14177</name>
</gene>
<name>A0A183FZI8_HELPZ</name>
<sequence length="103" mass="11556">MALFKRITYSGDADMLRDDLLEALDTDVAIVRRRGAKHSPHASWLADVIGRYLAAKLTSVRCVQHNAAEYKVEVGHSSQTDSCLKACLFEFPREHVMTIPENP</sequence>
<accession>A0A3P7ZG55</accession>
<reference evidence="3" key="2">
    <citation type="submission" date="2019-09" db="UniProtKB">
        <authorList>
            <consortium name="WormBaseParasite"/>
        </authorList>
    </citation>
    <scope>IDENTIFICATION</scope>
</reference>
<dbReference type="Proteomes" id="UP000050761">
    <property type="component" value="Unassembled WGS sequence"/>
</dbReference>